<dbReference type="OrthoDB" id="7284604at2"/>
<dbReference type="Proteomes" id="UP000480312">
    <property type="component" value="Unassembled WGS sequence"/>
</dbReference>
<evidence type="ECO:0000313" key="1">
    <source>
        <dbReference type="EMBL" id="NDL70524.1"/>
    </source>
</evidence>
<evidence type="ECO:0000313" key="2">
    <source>
        <dbReference type="Proteomes" id="UP000480312"/>
    </source>
</evidence>
<comment type="caution">
    <text evidence="1">The sequence shown here is derived from an EMBL/GenBank/DDBJ whole genome shotgun (WGS) entry which is preliminary data.</text>
</comment>
<name>A0A7C9JSH3_9GAMM</name>
<dbReference type="EMBL" id="JAAEHK010000009">
    <property type="protein sequence ID" value="NDL70524.1"/>
    <property type="molecule type" value="Genomic_DNA"/>
</dbReference>
<reference evidence="1 2" key="1">
    <citation type="submission" date="2020-01" db="EMBL/GenBank/DDBJ databases">
        <title>Whole genome sequencing of Halomonas alkaliphila strain LS44.</title>
        <authorList>
            <person name="Kumar S."/>
            <person name="Paul D."/>
            <person name="Shouche Y."/>
            <person name="Suryavanshi M.V."/>
        </authorList>
    </citation>
    <scope>NUCLEOTIDE SEQUENCE [LARGE SCALE GENOMIC DNA]</scope>
    <source>
        <strain evidence="1 2">LS44</strain>
    </source>
</reference>
<organism evidence="1 2">
    <name type="scientific">Vreelandella alkaliphila</name>
    <dbReference type="NCBI Taxonomy" id="272774"/>
    <lineage>
        <taxon>Bacteria</taxon>
        <taxon>Pseudomonadati</taxon>
        <taxon>Pseudomonadota</taxon>
        <taxon>Gammaproteobacteria</taxon>
        <taxon>Oceanospirillales</taxon>
        <taxon>Halomonadaceae</taxon>
        <taxon>Vreelandella</taxon>
    </lineage>
</organism>
<dbReference type="RefSeq" id="WP_162218414.1">
    <property type="nucleotide sequence ID" value="NZ_JAAEHK010000009.1"/>
</dbReference>
<proteinExistence type="predicted"/>
<sequence length="180" mass="20454">MIEKACYINILKKLAQDYPSEKPHYEFKWHDNKDIESVNMHYLHESGFVEIERVHKVGVVPMYPGSMSRPIKTQPKRGKAKIIKAGMDYLREDGGLTAELNILTIRLHPDTISDIRELLTARIDASNAICEDDKPEAKDWIGNLKDEGVKQLTTRLISLGIDKGALTLQQLKELIPFDGN</sequence>
<gene>
    <name evidence="1" type="ORF">GPL32_08370</name>
</gene>
<dbReference type="AlphaFoldDB" id="A0A7C9JSH3"/>
<accession>A0A7C9JSH3</accession>
<protein>
    <submittedName>
        <fullName evidence="1">Uncharacterized protein</fullName>
    </submittedName>
</protein>